<dbReference type="Proteomes" id="UP000006813">
    <property type="component" value="Unassembled WGS sequence"/>
</dbReference>
<keyword evidence="7" id="KW-0805">Transcription regulation</keyword>
<keyword evidence="8" id="KW-0238">DNA-binding</keyword>
<name>G5B724_HETGA</name>
<dbReference type="PROSITE" id="PS50157">
    <property type="entry name" value="ZINC_FINGER_C2H2_2"/>
    <property type="match status" value="6"/>
</dbReference>
<evidence type="ECO:0000256" key="8">
    <source>
        <dbReference type="ARBA" id="ARBA00023125"/>
    </source>
</evidence>
<dbReference type="Gene3D" id="3.30.160.60">
    <property type="entry name" value="Classic Zinc Finger"/>
    <property type="match status" value="6"/>
</dbReference>
<evidence type="ECO:0000259" key="15">
    <source>
        <dbReference type="PROSITE" id="PS50805"/>
    </source>
</evidence>
<proteinExistence type="inferred from homology"/>
<dbReference type="EMBL" id="JH168688">
    <property type="protein sequence ID" value="EHB05085.1"/>
    <property type="molecule type" value="Genomic_DNA"/>
</dbReference>
<evidence type="ECO:0000256" key="6">
    <source>
        <dbReference type="ARBA" id="ARBA00022833"/>
    </source>
</evidence>
<keyword evidence="9" id="KW-0804">Transcription</keyword>
<dbReference type="InterPro" id="IPR036051">
    <property type="entry name" value="KRAB_dom_sf"/>
</dbReference>
<feature type="domain" description="KRAB" evidence="15">
    <location>
        <begin position="1"/>
        <end position="43"/>
    </location>
</feature>
<dbReference type="SMART" id="SM00355">
    <property type="entry name" value="ZnF_C2H2"/>
    <property type="match status" value="6"/>
</dbReference>
<dbReference type="InParanoid" id="G5B724"/>
<dbReference type="AlphaFoldDB" id="G5B724"/>
<dbReference type="FunFam" id="3.30.160.60:FF:000622">
    <property type="entry name" value="zinc finger protein 26 isoform X3"/>
    <property type="match status" value="1"/>
</dbReference>
<dbReference type="SUPFAM" id="SSF57667">
    <property type="entry name" value="beta-beta-alpha zinc fingers"/>
    <property type="match status" value="4"/>
</dbReference>
<dbReference type="FunFam" id="3.30.160.60:FF:000053">
    <property type="entry name" value="zinc finger protein 182 isoform X1"/>
    <property type="match status" value="1"/>
</dbReference>
<dbReference type="GO" id="GO:0000978">
    <property type="term" value="F:RNA polymerase II cis-regulatory region sequence-specific DNA binding"/>
    <property type="evidence" value="ECO:0007669"/>
    <property type="project" value="TreeGrafter"/>
</dbReference>
<feature type="domain" description="C2H2-type" evidence="14">
    <location>
        <begin position="289"/>
        <end position="316"/>
    </location>
</feature>
<evidence type="ECO:0000256" key="3">
    <source>
        <dbReference type="ARBA" id="ARBA00022723"/>
    </source>
</evidence>
<comment type="similarity">
    <text evidence="2">Belongs to the krueppel C2H2-type zinc-finger protein family.</text>
</comment>
<dbReference type="SUPFAM" id="SSF109640">
    <property type="entry name" value="KRAB domain (Kruppel-associated box)"/>
    <property type="match status" value="1"/>
</dbReference>
<dbReference type="STRING" id="10181.G5B724"/>
<dbReference type="PANTHER" id="PTHR23235:SF120">
    <property type="entry name" value="KRUPPEL-LIKE FACTOR 15"/>
    <property type="match status" value="1"/>
</dbReference>
<feature type="domain" description="C2H2-type" evidence="14">
    <location>
        <begin position="373"/>
        <end position="400"/>
    </location>
</feature>
<dbReference type="SMART" id="SM00349">
    <property type="entry name" value="KRAB"/>
    <property type="match status" value="1"/>
</dbReference>
<keyword evidence="10" id="KW-0539">Nucleus</keyword>
<evidence type="ECO:0000256" key="13">
    <source>
        <dbReference type="PROSITE-ProRule" id="PRU00042"/>
    </source>
</evidence>
<dbReference type="FunFam" id="3.30.160.60:FF:002343">
    <property type="entry name" value="Zinc finger protein 33A"/>
    <property type="match status" value="1"/>
</dbReference>
<gene>
    <name evidence="16" type="ORF">GW7_12580</name>
</gene>
<protein>
    <recommendedName>
        <fullName evidence="11">Zinc finger protein 182</fullName>
    </recommendedName>
    <alternativeName>
        <fullName evidence="12">Zinc finger protein 21</fullName>
    </alternativeName>
</protein>
<feature type="domain" description="C2H2-type" evidence="14">
    <location>
        <begin position="345"/>
        <end position="372"/>
    </location>
</feature>
<dbReference type="FunFam" id="3.30.160.60:FF:000029">
    <property type="entry name" value="GLI family zinc finger 4"/>
    <property type="match status" value="1"/>
</dbReference>
<dbReference type="Pfam" id="PF00096">
    <property type="entry name" value="zf-C2H2"/>
    <property type="match status" value="6"/>
</dbReference>
<keyword evidence="3" id="KW-0479">Metal-binding</keyword>
<evidence type="ECO:0000256" key="5">
    <source>
        <dbReference type="ARBA" id="ARBA00022771"/>
    </source>
</evidence>
<feature type="domain" description="C2H2-type" evidence="14">
    <location>
        <begin position="233"/>
        <end position="260"/>
    </location>
</feature>
<dbReference type="FunFam" id="3.30.160.60:FF:000295">
    <property type="entry name" value="zinc finger protein 19"/>
    <property type="match status" value="1"/>
</dbReference>
<evidence type="ECO:0000256" key="2">
    <source>
        <dbReference type="ARBA" id="ARBA00006991"/>
    </source>
</evidence>
<evidence type="ECO:0000256" key="1">
    <source>
        <dbReference type="ARBA" id="ARBA00004123"/>
    </source>
</evidence>
<dbReference type="PROSITE" id="PS50805">
    <property type="entry name" value="KRAB"/>
    <property type="match status" value="1"/>
</dbReference>
<accession>G5B724</accession>
<dbReference type="FunFam" id="3.30.160.60:FF:001938">
    <property type="entry name" value="Zinc finger protein 300"/>
    <property type="match status" value="1"/>
</dbReference>
<reference evidence="16 17" key="1">
    <citation type="journal article" date="2011" name="Nature">
        <title>Genome sequencing reveals insights into physiology and longevity of the naked mole rat.</title>
        <authorList>
            <person name="Kim E.B."/>
            <person name="Fang X."/>
            <person name="Fushan A.A."/>
            <person name="Huang Z."/>
            <person name="Lobanov A.V."/>
            <person name="Han L."/>
            <person name="Marino S.M."/>
            <person name="Sun X."/>
            <person name="Turanov A.A."/>
            <person name="Yang P."/>
            <person name="Yim S.H."/>
            <person name="Zhao X."/>
            <person name="Kasaikina M.V."/>
            <person name="Stoletzki N."/>
            <person name="Peng C."/>
            <person name="Polak P."/>
            <person name="Xiong Z."/>
            <person name="Kiezun A."/>
            <person name="Zhu Y."/>
            <person name="Chen Y."/>
            <person name="Kryukov G.V."/>
            <person name="Zhang Q."/>
            <person name="Peshkin L."/>
            <person name="Yang L."/>
            <person name="Bronson R.T."/>
            <person name="Buffenstein R."/>
            <person name="Wang B."/>
            <person name="Han C."/>
            <person name="Li Q."/>
            <person name="Chen L."/>
            <person name="Zhao W."/>
            <person name="Sunyaev S.R."/>
            <person name="Park T.J."/>
            <person name="Zhang G."/>
            <person name="Wang J."/>
            <person name="Gladyshev V.N."/>
        </authorList>
    </citation>
    <scope>NUCLEOTIDE SEQUENCE [LARGE SCALE GENOMIC DNA]</scope>
</reference>
<feature type="domain" description="C2H2-type" evidence="14">
    <location>
        <begin position="261"/>
        <end position="288"/>
    </location>
</feature>
<evidence type="ECO:0000256" key="12">
    <source>
        <dbReference type="ARBA" id="ARBA00078713"/>
    </source>
</evidence>
<evidence type="ECO:0000256" key="7">
    <source>
        <dbReference type="ARBA" id="ARBA00023015"/>
    </source>
</evidence>
<dbReference type="PANTHER" id="PTHR23235">
    <property type="entry name" value="KRUEPPEL-LIKE TRANSCRIPTION FACTOR"/>
    <property type="match status" value="1"/>
</dbReference>
<evidence type="ECO:0000256" key="4">
    <source>
        <dbReference type="ARBA" id="ARBA00022737"/>
    </source>
</evidence>
<dbReference type="GO" id="GO:0000981">
    <property type="term" value="F:DNA-binding transcription factor activity, RNA polymerase II-specific"/>
    <property type="evidence" value="ECO:0007669"/>
    <property type="project" value="TreeGrafter"/>
</dbReference>
<keyword evidence="4" id="KW-0677">Repeat</keyword>
<feature type="domain" description="C2H2-type" evidence="14">
    <location>
        <begin position="317"/>
        <end position="344"/>
    </location>
</feature>
<dbReference type="InterPro" id="IPR001909">
    <property type="entry name" value="KRAB"/>
</dbReference>
<organism evidence="16 17">
    <name type="scientific">Heterocephalus glaber</name>
    <name type="common">Naked mole rat</name>
    <dbReference type="NCBI Taxonomy" id="10181"/>
    <lineage>
        <taxon>Eukaryota</taxon>
        <taxon>Metazoa</taxon>
        <taxon>Chordata</taxon>
        <taxon>Craniata</taxon>
        <taxon>Vertebrata</taxon>
        <taxon>Euteleostomi</taxon>
        <taxon>Mammalia</taxon>
        <taxon>Eutheria</taxon>
        <taxon>Euarchontoglires</taxon>
        <taxon>Glires</taxon>
        <taxon>Rodentia</taxon>
        <taxon>Hystricomorpha</taxon>
        <taxon>Bathyergidae</taxon>
        <taxon>Heterocephalus</taxon>
    </lineage>
</organism>
<evidence type="ECO:0000313" key="17">
    <source>
        <dbReference type="Proteomes" id="UP000006813"/>
    </source>
</evidence>
<dbReference type="GO" id="GO:0008270">
    <property type="term" value="F:zinc ion binding"/>
    <property type="evidence" value="ECO:0007669"/>
    <property type="project" value="UniProtKB-KW"/>
</dbReference>
<dbReference type="GO" id="GO:0031981">
    <property type="term" value="C:nuclear lumen"/>
    <property type="evidence" value="ECO:0007669"/>
    <property type="project" value="UniProtKB-ARBA"/>
</dbReference>
<keyword evidence="5 13" id="KW-0863">Zinc-finger</keyword>
<evidence type="ECO:0000256" key="11">
    <source>
        <dbReference type="ARBA" id="ARBA00067441"/>
    </source>
</evidence>
<evidence type="ECO:0000256" key="10">
    <source>
        <dbReference type="ARBA" id="ARBA00023242"/>
    </source>
</evidence>
<dbReference type="InterPro" id="IPR013087">
    <property type="entry name" value="Znf_C2H2_type"/>
</dbReference>
<sequence length="400" mass="45736">MLENYSHLVSMGYPVSKPDVISKLEQGKDPCIMKRDIPNWTYPDENHRGKRQRKKNNLHNSQSCILGTVSFYNKILKGVTKDSSFYPILKVYHGDGQLQTCQENQDKLFRQVTFVSSKTVFEASSHKYNALGKILQEYIKPDMPKERLHKYDSFKKNIKPNIDLPNCNTSNSKQNLDESFDAAKSPIHHVSNSNIEKLHSGVIPCNDNLCENIFLNKQSLIQYQNVETKEKTCVCITCGKAFAKKSQLIVHQRIHTGKKPYNCGACGKAFSEKFHLIVHQRTHTGEKPYDCSECGKAFSQKSSLIIHQRVHTGEKPYECSECGKAFSQKSPLIIHQRIHTGEKPYECRECGKAFSQKSQLIIHHRAHTGEKPYQCTECGKAFCEKSHLIIHKRIHTGEKL</sequence>
<dbReference type="PROSITE" id="PS00028">
    <property type="entry name" value="ZINC_FINGER_C2H2_1"/>
    <property type="match status" value="6"/>
</dbReference>
<keyword evidence="6" id="KW-0862">Zinc</keyword>
<evidence type="ECO:0000256" key="9">
    <source>
        <dbReference type="ARBA" id="ARBA00023163"/>
    </source>
</evidence>
<comment type="subcellular location">
    <subcellularLocation>
        <location evidence="1">Nucleus</location>
    </subcellularLocation>
</comment>
<evidence type="ECO:0000313" key="16">
    <source>
        <dbReference type="EMBL" id="EHB05085.1"/>
    </source>
</evidence>
<dbReference type="InterPro" id="IPR036236">
    <property type="entry name" value="Znf_C2H2_sf"/>
</dbReference>
<evidence type="ECO:0000259" key="14">
    <source>
        <dbReference type="PROSITE" id="PS50157"/>
    </source>
</evidence>